<evidence type="ECO:0000256" key="2">
    <source>
        <dbReference type="SAM" id="MobiDB-lite"/>
    </source>
</evidence>
<dbReference type="Gene3D" id="2.30.30.40">
    <property type="entry name" value="SH3 Domains"/>
    <property type="match status" value="1"/>
</dbReference>
<gene>
    <name evidence="5" type="ORF">FFM53_021510</name>
</gene>
<feature type="domain" description="SH3" evidence="3">
    <location>
        <begin position="63"/>
        <end position="128"/>
    </location>
</feature>
<evidence type="ECO:0000259" key="4">
    <source>
        <dbReference type="PROSITE" id="PS51781"/>
    </source>
</evidence>
<sequence length="128" mass="13873">MAFDRAMEVALATPKAAVAAEPTATIPNDASPPPLQTREIAPQPNIFDQPITVQVGDETDDPILKDRALTTTDLNLREGPGPDYLKVETMAKGTELVVLERSGKWWRVRSIASSAEGWINGTFVTAKN</sequence>
<evidence type="ECO:0000259" key="3">
    <source>
        <dbReference type="PROSITE" id="PS50002"/>
    </source>
</evidence>
<evidence type="ECO:0000313" key="6">
    <source>
        <dbReference type="Proteomes" id="UP000305673"/>
    </source>
</evidence>
<reference evidence="5 6" key="1">
    <citation type="submission" date="2020-05" db="EMBL/GenBank/DDBJ databases">
        <title>Genome sequences of pea root nodulating Rhizobium spp.</title>
        <authorList>
            <person name="Rahi P."/>
        </authorList>
    </citation>
    <scope>NUCLEOTIDE SEQUENCE [LARGE SCALE GENOMIC DNA]</scope>
    <source>
        <strain evidence="6">JKLM 12A2</strain>
    </source>
</reference>
<dbReference type="Pfam" id="PF08239">
    <property type="entry name" value="SH3_3"/>
    <property type="match status" value="1"/>
</dbReference>
<evidence type="ECO:0000256" key="1">
    <source>
        <dbReference type="ARBA" id="ARBA00022443"/>
    </source>
</evidence>
<dbReference type="PROSITE" id="PS50002">
    <property type="entry name" value="SH3"/>
    <property type="match status" value="1"/>
</dbReference>
<dbReference type="RefSeq" id="WP_173883620.1">
    <property type="nucleotide sequence ID" value="NZ_CP054021.1"/>
</dbReference>
<dbReference type="EMBL" id="CP054021">
    <property type="protein sequence ID" value="QKK18873.1"/>
    <property type="molecule type" value="Genomic_DNA"/>
</dbReference>
<accession>A0ABX6PIM4</accession>
<keyword evidence="1" id="KW-0728">SH3 domain</keyword>
<proteinExistence type="predicted"/>
<feature type="region of interest" description="Disordered" evidence="2">
    <location>
        <begin position="18"/>
        <end position="37"/>
    </location>
</feature>
<organism evidence="5 6">
    <name type="scientific">Rhizobium indicum</name>
    <dbReference type="NCBI Taxonomy" id="2583231"/>
    <lineage>
        <taxon>Bacteria</taxon>
        <taxon>Pseudomonadati</taxon>
        <taxon>Pseudomonadota</taxon>
        <taxon>Alphaproteobacteria</taxon>
        <taxon>Hyphomicrobiales</taxon>
        <taxon>Rhizobiaceae</taxon>
        <taxon>Rhizobium/Agrobacterium group</taxon>
        <taxon>Rhizobium</taxon>
    </lineage>
</organism>
<name>A0ABX6PIM4_9HYPH</name>
<dbReference type="PROSITE" id="PS51781">
    <property type="entry name" value="SH3B"/>
    <property type="match status" value="1"/>
</dbReference>
<dbReference type="Proteomes" id="UP000305673">
    <property type="component" value="Chromosome"/>
</dbReference>
<dbReference type="InterPro" id="IPR003646">
    <property type="entry name" value="SH3-like_bac-type"/>
</dbReference>
<keyword evidence="6" id="KW-1185">Reference proteome</keyword>
<evidence type="ECO:0000313" key="5">
    <source>
        <dbReference type="EMBL" id="QKK18873.1"/>
    </source>
</evidence>
<dbReference type="InterPro" id="IPR001452">
    <property type="entry name" value="SH3_domain"/>
</dbReference>
<feature type="domain" description="SH3b" evidence="4">
    <location>
        <begin position="65"/>
        <end position="128"/>
    </location>
</feature>
<protein>
    <submittedName>
        <fullName evidence="5">SH3 domain-containing protein</fullName>
    </submittedName>
</protein>